<dbReference type="EMBL" id="LR796319">
    <property type="protein sequence ID" value="CAB4136553.1"/>
    <property type="molecule type" value="Genomic_DNA"/>
</dbReference>
<gene>
    <name evidence="2" type="ORF">UFOVP308_18</name>
</gene>
<reference evidence="2" key="1">
    <citation type="submission" date="2020-04" db="EMBL/GenBank/DDBJ databases">
        <authorList>
            <person name="Chiriac C."/>
            <person name="Salcher M."/>
            <person name="Ghai R."/>
            <person name="Kavagutti S V."/>
        </authorList>
    </citation>
    <scope>NUCLEOTIDE SEQUENCE</scope>
</reference>
<evidence type="ECO:0000259" key="1">
    <source>
        <dbReference type="Pfam" id="PF00149"/>
    </source>
</evidence>
<protein>
    <recommendedName>
        <fullName evidence="1">Calcineurin-like phosphoesterase domain-containing protein</fullName>
    </recommendedName>
</protein>
<organism evidence="2">
    <name type="scientific">uncultured Caudovirales phage</name>
    <dbReference type="NCBI Taxonomy" id="2100421"/>
    <lineage>
        <taxon>Viruses</taxon>
        <taxon>Duplodnaviria</taxon>
        <taxon>Heunggongvirae</taxon>
        <taxon>Uroviricota</taxon>
        <taxon>Caudoviricetes</taxon>
        <taxon>Peduoviridae</taxon>
        <taxon>Maltschvirus</taxon>
        <taxon>Maltschvirus maltsch</taxon>
    </lineage>
</organism>
<dbReference type="InterPro" id="IPR029052">
    <property type="entry name" value="Metallo-depent_PP-like"/>
</dbReference>
<accession>A0A6J5LTS0</accession>
<feature type="domain" description="Calcineurin-like phosphoesterase" evidence="1">
    <location>
        <begin position="85"/>
        <end position="227"/>
    </location>
</feature>
<dbReference type="Gene3D" id="3.60.21.10">
    <property type="match status" value="1"/>
</dbReference>
<dbReference type="SUPFAM" id="SSF56300">
    <property type="entry name" value="Metallo-dependent phosphatases"/>
    <property type="match status" value="1"/>
</dbReference>
<sequence>MAAVNHSEACSDEDFIALWDEHQSAQKLAKILGVNIRNIHARRRNMEKFHNIKLNASDHRGALYDARKQSFSPLKQIDLGILDGTVIVFSDAHFIGQRTTAFKGLLWAIETFKPKAVICNGDAFDGASISRHDVTELPQTSVIQELKSTQAALEEIEETAKEARHNVKLVFTWGNHDIRFGNKLAQHAPQFKEVFGFKLTDHIPNWDFCWAVWPTSKVIVKHRYKNGVHAAHNNTVNAGVSIITGHLHSLKVTPFSDYNGNRFGVDTGTLAEPDGPQFTYAELNPSNHRSGFAVLNFFNGQLLWPELVHRFSEDHVEFRGEVIDVGAF</sequence>
<evidence type="ECO:0000313" key="2">
    <source>
        <dbReference type="EMBL" id="CAB4136553.1"/>
    </source>
</evidence>
<dbReference type="Pfam" id="PF00149">
    <property type="entry name" value="Metallophos"/>
    <property type="match status" value="1"/>
</dbReference>
<dbReference type="GO" id="GO:0016787">
    <property type="term" value="F:hydrolase activity"/>
    <property type="evidence" value="ECO:0007669"/>
    <property type="project" value="InterPro"/>
</dbReference>
<proteinExistence type="predicted"/>
<name>A0A6J5LTS0_9CAUD</name>
<dbReference type="InterPro" id="IPR004843">
    <property type="entry name" value="Calcineurin-like_PHP"/>
</dbReference>